<evidence type="ECO:0000313" key="5">
    <source>
        <dbReference type="Proteomes" id="UP001430584"/>
    </source>
</evidence>
<dbReference type="InterPro" id="IPR050231">
    <property type="entry name" value="Iron_ascorbate_oxido_reductase"/>
</dbReference>
<dbReference type="PRINTS" id="PR00682">
    <property type="entry name" value="IPNSYNTHASE"/>
</dbReference>
<dbReference type="Pfam" id="PF03171">
    <property type="entry name" value="2OG-FeII_Oxy"/>
    <property type="match status" value="1"/>
</dbReference>
<keyword evidence="2" id="KW-0560">Oxidoreductase</keyword>
<dbReference type="EMBL" id="JAJVCZ030000012">
    <property type="protein sequence ID" value="KAL0253275.1"/>
    <property type="molecule type" value="Genomic_DNA"/>
</dbReference>
<dbReference type="RefSeq" id="XP_066627919.1">
    <property type="nucleotide sequence ID" value="XM_066781636.1"/>
</dbReference>
<evidence type="ECO:0000256" key="1">
    <source>
        <dbReference type="ARBA" id="ARBA00008056"/>
    </source>
</evidence>
<comment type="similarity">
    <text evidence="1 2">Belongs to the iron/ascorbate-dependent oxidoreductase family.</text>
</comment>
<dbReference type="InterPro" id="IPR027443">
    <property type="entry name" value="IPNS-like_sf"/>
</dbReference>
<dbReference type="InterPro" id="IPR044861">
    <property type="entry name" value="IPNS-like_FE2OG_OXY"/>
</dbReference>
<name>A0ABR3BZI0_9PEZI</name>
<dbReference type="PROSITE" id="PS51471">
    <property type="entry name" value="FE2OG_OXY"/>
    <property type="match status" value="1"/>
</dbReference>
<reference evidence="4 5" key="1">
    <citation type="submission" date="2024-02" db="EMBL/GenBank/DDBJ databases">
        <title>De novo assembly and annotation of 12 fungi associated with fruit tree decline syndrome in Ontario, Canada.</title>
        <authorList>
            <person name="Sulman M."/>
            <person name="Ellouze W."/>
            <person name="Ilyukhin E."/>
        </authorList>
    </citation>
    <scope>NUCLEOTIDE SEQUENCE [LARGE SCALE GENOMIC DNA]</scope>
    <source>
        <strain evidence="4 5">FDS-637</strain>
    </source>
</reference>
<dbReference type="SUPFAM" id="SSF51197">
    <property type="entry name" value="Clavaminate synthase-like"/>
    <property type="match status" value="1"/>
</dbReference>
<evidence type="ECO:0000256" key="2">
    <source>
        <dbReference type="RuleBase" id="RU003682"/>
    </source>
</evidence>
<keyword evidence="2" id="KW-0479">Metal-binding</keyword>
<comment type="caution">
    <text evidence="4">The sequence shown here is derived from an EMBL/GenBank/DDBJ whole genome shotgun (WGS) entry which is preliminary data.</text>
</comment>
<sequence length="391" mass="44528">MATPPTIPKFVPAEPTKEKLDWIELVNVDFAKYDDPNTRKELAQDLLKAVTEHGFLTISNHGISDELYESQMSLAHAVMTLSPEEKQPYEASPEEDASGLYVGFKPSGERGIKGGFHKTGHSGLTPFPKLDHYNVLVHDPNNHKHPDILEPHMDQVRETMHIIRNNVLKKLLVLVAMILEVPEETILRSHAFGKESTEYLRYMIYNPRTEQDNQRYRDLYLAGHTDWGTFTFLFSQPIAALQILDNTNAWKWVQYLPHALVVNVGEALELLTGGLFKATIHRVVKPPRDQEMKKRVGVIYFSRPVNDVPLRPFEGSPVLEALGKDKPLDPVVYTMPEYLNARKHGYKRLDFDNDRPRLQGVHEDPFHGEYNDPQGFKALGKEAVRPEGVAV</sequence>
<protein>
    <recommendedName>
        <fullName evidence="3">Fe2OG dioxygenase domain-containing protein</fullName>
    </recommendedName>
</protein>
<dbReference type="Pfam" id="PF14226">
    <property type="entry name" value="DIOX_N"/>
    <property type="match status" value="1"/>
</dbReference>
<accession>A0ABR3BZI0</accession>
<keyword evidence="2" id="KW-0408">Iron</keyword>
<keyword evidence="5" id="KW-1185">Reference proteome</keyword>
<organism evidence="4 5">
    <name type="scientific">Diplodia seriata</name>
    <dbReference type="NCBI Taxonomy" id="420778"/>
    <lineage>
        <taxon>Eukaryota</taxon>
        <taxon>Fungi</taxon>
        <taxon>Dikarya</taxon>
        <taxon>Ascomycota</taxon>
        <taxon>Pezizomycotina</taxon>
        <taxon>Dothideomycetes</taxon>
        <taxon>Dothideomycetes incertae sedis</taxon>
        <taxon>Botryosphaeriales</taxon>
        <taxon>Botryosphaeriaceae</taxon>
        <taxon>Diplodia</taxon>
    </lineage>
</organism>
<dbReference type="InterPro" id="IPR026992">
    <property type="entry name" value="DIOX_N"/>
</dbReference>
<proteinExistence type="inferred from homology"/>
<evidence type="ECO:0000313" key="4">
    <source>
        <dbReference type="EMBL" id="KAL0253275.1"/>
    </source>
</evidence>
<dbReference type="PANTHER" id="PTHR47990">
    <property type="entry name" value="2-OXOGLUTARATE (2OG) AND FE(II)-DEPENDENT OXYGENASE SUPERFAMILY PROTEIN-RELATED"/>
    <property type="match status" value="1"/>
</dbReference>
<feature type="domain" description="Fe2OG dioxygenase" evidence="3">
    <location>
        <begin position="196"/>
        <end position="304"/>
    </location>
</feature>
<dbReference type="Gene3D" id="2.60.120.330">
    <property type="entry name" value="B-lactam Antibiotic, Isopenicillin N Synthase, Chain"/>
    <property type="match status" value="1"/>
</dbReference>
<gene>
    <name evidence="4" type="ORF">SLS55_010247</name>
</gene>
<dbReference type="Proteomes" id="UP001430584">
    <property type="component" value="Unassembled WGS sequence"/>
</dbReference>
<dbReference type="InterPro" id="IPR005123">
    <property type="entry name" value="Oxoglu/Fe-dep_dioxygenase_dom"/>
</dbReference>
<dbReference type="GeneID" id="92014332"/>
<evidence type="ECO:0000259" key="3">
    <source>
        <dbReference type="PROSITE" id="PS51471"/>
    </source>
</evidence>